<evidence type="ECO:0000313" key="2">
    <source>
        <dbReference type="EMBL" id="MOY35903.1"/>
    </source>
</evidence>
<sequence>MQWLRQTLFLVHRVLASLGVCTKSCTFSSFDFRRKKVAVNFVASFFEESILRLVVPFTTVDRVASSTVARDHSQEHMRVCLETAGVLIYI</sequence>
<feature type="chain" id="PRO_5020028022" evidence="1">
    <location>
        <begin position="17"/>
        <end position="90"/>
    </location>
</feature>
<protein>
    <submittedName>
        <fullName evidence="2">Putative secreted protein</fullName>
    </submittedName>
</protein>
<accession>A0A4D5RFF8</accession>
<organism evidence="2">
    <name type="scientific">Ixodes scapularis</name>
    <name type="common">Black-legged tick</name>
    <name type="synonym">Deer tick</name>
    <dbReference type="NCBI Taxonomy" id="6945"/>
    <lineage>
        <taxon>Eukaryota</taxon>
        <taxon>Metazoa</taxon>
        <taxon>Ecdysozoa</taxon>
        <taxon>Arthropoda</taxon>
        <taxon>Chelicerata</taxon>
        <taxon>Arachnida</taxon>
        <taxon>Acari</taxon>
        <taxon>Parasitiformes</taxon>
        <taxon>Ixodida</taxon>
        <taxon>Ixodoidea</taxon>
        <taxon>Ixodidae</taxon>
        <taxon>Ixodinae</taxon>
        <taxon>Ixodes</taxon>
    </lineage>
</organism>
<evidence type="ECO:0000256" key="1">
    <source>
        <dbReference type="SAM" id="SignalP"/>
    </source>
</evidence>
<name>A0A4D5RFF8_IXOSC</name>
<keyword evidence="1" id="KW-0732">Signal</keyword>
<dbReference type="AlphaFoldDB" id="A0A4D5RFF8"/>
<reference evidence="2" key="1">
    <citation type="submission" date="2019-04" db="EMBL/GenBank/DDBJ databases">
        <title>An insight into the mialome of Ixodes scapularis.</title>
        <authorList>
            <person name="Ribeiro J.M."/>
            <person name="Mather T.N."/>
            <person name="Karim S."/>
        </authorList>
    </citation>
    <scope>NUCLEOTIDE SEQUENCE</scope>
</reference>
<proteinExistence type="predicted"/>
<feature type="signal peptide" evidence="1">
    <location>
        <begin position="1"/>
        <end position="16"/>
    </location>
</feature>
<dbReference type="EMBL" id="GHJT01001932">
    <property type="protein sequence ID" value="MOY35903.1"/>
    <property type="molecule type" value="Transcribed_RNA"/>
</dbReference>